<keyword evidence="10" id="KW-1015">Disulfide bond</keyword>
<evidence type="ECO:0000256" key="13">
    <source>
        <dbReference type="ARBA" id="ARBA00044502"/>
    </source>
</evidence>
<evidence type="ECO:0000256" key="14">
    <source>
        <dbReference type="ARBA" id="ARBA00045077"/>
    </source>
</evidence>
<evidence type="ECO:0000256" key="6">
    <source>
        <dbReference type="ARBA" id="ARBA00023001"/>
    </source>
</evidence>
<evidence type="ECO:0000256" key="8">
    <source>
        <dbReference type="ARBA" id="ARBA00023008"/>
    </source>
</evidence>
<keyword evidence="18" id="KW-1185">Reference proteome</keyword>
<evidence type="ECO:0000256" key="3">
    <source>
        <dbReference type="ARBA" id="ARBA00022525"/>
    </source>
</evidence>
<comment type="cofactor">
    <cofactor evidence="1">
        <name>Cu(2+)</name>
        <dbReference type="ChEBI" id="CHEBI:29036"/>
    </cofactor>
</comment>
<dbReference type="Pfam" id="PF03443">
    <property type="entry name" value="AA9"/>
    <property type="match status" value="1"/>
</dbReference>
<keyword evidence="6" id="KW-0136">Cellulose degradation</keyword>
<dbReference type="GO" id="GO:0004497">
    <property type="term" value="F:monooxygenase activity"/>
    <property type="evidence" value="ECO:0007669"/>
    <property type="project" value="UniProtKB-KW"/>
</dbReference>
<keyword evidence="5" id="KW-0732">Signal</keyword>
<keyword evidence="4" id="KW-0479">Metal-binding</keyword>
<evidence type="ECO:0000256" key="7">
    <source>
        <dbReference type="ARBA" id="ARBA00023002"/>
    </source>
</evidence>
<evidence type="ECO:0000313" key="18">
    <source>
        <dbReference type="Proteomes" id="UP000800200"/>
    </source>
</evidence>
<dbReference type="Proteomes" id="UP000800200">
    <property type="component" value="Unassembled WGS sequence"/>
</dbReference>
<evidence type="ECO:0000256" key="11">
    <source>
        <dbReference type="ARBA" id="ARBA00023277"/>
    </source>
</evidence>
<dbReference type="PANTHER" id="PTHR33353">
    <property type="entry name" value="PUTATIVE (AFU_ORTHOLOGUE AFUA_1G12560)-RELATED"/>
    <property type="match status" value="1"/>
</dbReference>
<comment type="subcellular location">
    <subcellularLocation>
        <location evidence="2">Secreted</location>
    </subcellularLocation>
</comment>
<dbReference type="GO" id="GO:0046872">
    <property type="term" value="F:metal ion binding"/>
    <property type="evidence" value="ECO:0007669"/>
    <property type="project" value="UniProtKB-KW"/>
</dbReference>
<dbReference type="InterPro" id="IPR005103">
    <property type="entry name" value="AA9_LPMO"/>
</dbReference>
<dbReference type="Gene3D" id="2.70.50.70">
    <property type="match status" value="1"/>
</dbReference>
<accession>A0A6A6DEM8</accession>
<dbReference type="EMBL" id="ML994698">
    <property type="protein sequence ID" value="KAF2176928.1"/>
    <property type="molecule type" value="Genomic_DNA"/>
</dbReference>
<dbReference type="PANTHER" id="PTHR33353:SF10">
    <property type="entry name" value="ENDO-BETA-1,4-GLUCANASE D"/>
    <property type="match status" value="1"/>
</dbReference>
<gene>
    <name evidence="17" type="ORF">K469DRAFT_605405</name>
</gene>
<proteinExistence type="inferred from homology"/>
<comment type="similarity">
    <text evidence="13">Belongs to the polysaccharide monooxygenase AA9 family.</text>
</comment>
<evidence type="ECO:0000256" key="4">
    <source>
        <dbReference type="ARBA" id="ARBA00022723"/>
    </source>
</evidence>
<name>A0A6A6DEM8_9PEZI</name>
<keyword evidence="9 17" id="KW-0503">Monooxygenase</keyword>
<dbReference type="OrthoDB" id="6038816at2759"/>
<evidence type="ECO:0000256" key="15">
    <source>
        <dbReference type="ARBA" id="ARBA00047174"/>
    </source>
</evidence>
<dbReference type="EC" id="1.14.99.56" evidence="15"/>
<evidence type="ECO:0000256" key="5">
    <source>
        <dbReference type="ARBA" id="ARBA00022729"/>
    </source>
</evidence>
<keyword evidence="7" id="KW-0560">Oxidoreductase</keyword>
<dbReference type="AlphaFoldDB" id="A0A6A6DEM8"/>
<keyword evidence="8" id="KW-0186">Copper</keyword>
<evidence type="ECO:0000256" key="2">
    <source>
        <dbReference type="ARBA" id="ARBA00004613"/>
    </source>
</evidence>
<comment type="catalytic activity">
    <reaction evidence="14">
        <text>[(1-&gt;4)-beta-D-glucosyl]n+m + reduced acceptor + O2 = 4-dehydro-beta-D-glucosyl-[(1-&gt;4)-beta-D-glucosyl]n-1 + [(1-&gt;4)-beta-D-glucosyl]m + acceptor + H2O.</text>
        <dbReference type="EC" id="1.14.99.56"/>
    </reaction>
</comment>
<keyword evidence="11" id="KW-0119">Carbohydrate metabolism</keyword>
<evidence type="ECO:0000313" key="17">
    <source>
        <dbReference type="EMBL" id="KAF2176928.1"/>
    </source>
</evidence>
<organism evidence="17 18">
    <name type="scientific">Zopfia rhizophila CBS 207.26</name>
    <dbReference type="NCBI Taxonomy" id="1314779"/>
    <lineage>
        <taxon>Eukaryota</taxon>
        <taxon>Fungi</taxon>
        <taxon>Dikarya</taxon>
        <taxon>Ascomycota</taxon>
        <taxon>Pezizomycotina</taxon>
        <taxon>Dothideomycetes</taxon>
        <taxon>Dothideomycetes incertae sedis</taxon>
        <taxon>Zopfiaceae</taxon>
        <taxon>Zopfia</taxon>
    </lineage>
</organism>
<protein>
    <recommendedName>
        <fullName evidence="15">lytic cellulose monooxygenase (C4-dehydrogenating)</fullName>
        <ecNumber evidence="15">1.14.99.56</ecNumber>
    </recommendedName>
</protein>
<evidence type="ECO:0000256" key="10">
    <source>
        <dbReference type="ARBA" id="ARBA00023157"/>
    </source>
</evidence>
<sequence>MFSHLIFNGTLTDEWKYVRDVAYESDPWDPSDQWLKIPPQMDPNSPNITCGRSAYMSANKTQTADVIAGSEVGFGVASLPNHPGYDVVFHLGPAQVYMSKPPSGRLEDYVGDGDWFKIAYFRPANDTKWSAVGVTEIKFTIPKPTPPGKYLLRIKQFMPTSSFNYSQWYVNCAHVNVIGNSGKTPKEFIRFPPGMISWIPVSRSFFS</sequence>
<keyword evidence="12" id="KW-0624">Polysaccharide degradation</keyword>
<evidence type="ECO:0000256" key="1">
    <source>
        <dbReference type="ARBA" id="ARBA00001973"/>
    </source>
</evidence>
<dbReference type="GO" id="GO:0005576">
    <property type="term" value="C:extracellular region"/>
    <property type="evidence" value="ECO:0007669"/>
    <property type="project" value="UniProtKB-SubCell"/>
</dbReference>
<dbReference type="InterPro" id="IPR049892">
    <property type="entry name" value="AA9"/>
</dbReference>
<evidence type="ECO:0000256" key="12">
    <source>
        <dbReference type="ARBA" id="ARBA00023326"/>
    </source>
</evidence>
<keyword evidence="3" id="KW-0964">Secreted</keyword>
<evidence type="ECO:0000259" key="16">
    <source>
        <dbReference type="Pfam" id="PF03443"/>
    </source>
</evidence>
<evidence type="ECO:0000256" key="9">
    <source>
        <dbReference type="ARBA" id="ARBA00023033"/>
    </source>
</evidence>
<feature type="domain" description="Auxiliary Activity family 9 catalytic" evidence="16">
    <location>
        <begin position="2"/>
        <end position="192"/>
    </location>
</feature>
<reference evidence="17" key="1">
    <citation type="journal article" date="2020" name="Stud. Mycol.">
        <title>101 Dothideomycetes genomes: a test case for predicting lifestyles and emergence of pathogens.</title>
        <authorList>
            <person name="Haridas S."/>
            <person name="Albert R."/>
            <person name="Binder M."/>
            <person name="Bloem J."/>
            <person name="Labutti K."/>
            <person name="Salamov A."/>
            <person name="Andreopoulos B."/>
            <person name="Baker S."/>
            <person name="Barry K."/>
            <person name="Bills G."/>
            <person name="Bluhm B."/>
            <person name="Cannon C."/>
            <person name="Castanera R."/>
            <person name="Culley D."/>
            <person name="Daum C."/>
            <person name="Ezra D."/>
            <person name="Gonzalez J."/>
            <person name="Henrissat B."/>
            <person name="Kuo A."/>
            <person name="Liang C."/>
            <person name="Lipzen A."/>
            <person name="Lutzoni F."/>
            <person name="Magnuson J."/>
            <person name="Mondo S."/>
            <person name="Nolan M."/>
            <person name="Ohm R."/>
            <person name="Pangilinan J."/>
            <person name="Park H.-J."/>
            <person name="Ramirez L."/>
            <person name="Alfaro M."/>
            <person name="Sun H."/>
            <person name="Tritt A."/>
            <person name="Yoshinaga Y."/>
            <person name="Zwiers L.-H."/>
            <person name="Turgeon B."/>
            <person name="Goodwin S."/>
            <person name="Spatafora J."/>
            <person name="Crous P."/>
            <person name="Grigoriev I."/>
        </authorList>
    </citation>
    <scope>NUCLEOTIDE SEQUENCE</scope>
    <source>
        <strain evidence="17">CBS 207.26</strain>
    </source>
</reference>
<dbReference type="GO" id="GO:0030245">
    <property type="term" value="P:cellulose catabolic process"/>
    <property type="evidence" value="ECO:0007669"/>
    <property type="project" value="UniProtKB-KW"/>
</dbReference>